<feature type="chain" id="PRO_5027692009" description="Non-specific lipid-transfer protein" evidence="2">
    <location>
        <begin position="34"/>
        <end position="121"/>
    </location>
</feature>
<organism evidence="4">
    <name type="scientific">Ananas comosus var. bracteatus</name>
    <name type="common">red pineapple</name>
    <dbReference type="NCBI Taxonomy" id="296719"/>
    <lineage>
        <taxon>Eukaryota</taxon>
        <taxon>Viridiplantae</taxon>
        <taxon>Streptophyta</taxon>
        <taxon>Embryophyta</taxon>
        <taxon>Tracheophyta</taxon>
        <taxon>Spermatophyta</taxon>
        <taxon>Magnoliopsida</taxon>
        <taxon>Liliopsida</taxon>
        <taxon>Poales</taxon>
        <taxon>Bromeliaceae</taxon>
        <taxon>Bromelioideae</taxon>
        <taxon>Ananas</taxon>
    </lineage>
</organism>
<name>A0A6V7PDE8_ANACO</name>
<keyword evidence="1" id="KW-0813">Transport</keyword>
<dbReference type="GO" id="GO:0006869">
    <property type="term" value="P:lipid transport"/>
    <property type="evidence" value="ECO:0007669"/>
    <property type="project" value="InterPro"/>
</dbReference>
<evidence type="ECO:0000256" key="2">
    <source>
        <dbReference type="SAM" id="SignalP"/>
    </source>
</evidence>
<sequence>MAAAAAAASRRASLAASFLLLLLLAAPLRGAEAITCADVISYVGPCVTYITGGEISQACCSGAKELRDVASTTAVRRQICSCLKSEASSYSGLTVDAFDKIVAQCGVSLPYKIGADPNCSV</sequence>
<evidence type="ECO:0000256" key="1">
    <source>
        <dbReference type="RuleBase" id="RU000628"/>
    </source>
</evidence>
<dbReference type="GO" id="GO:0008289">
    <property type="term" value="F:lipid binding"/>
    <property type="evidence" value="ECO:0007669"/>
    <property type="project" value="UniProtKB-KW"/>
</dbReference>
<dbReference type="SUPFAM" id="SSF47699">
    <property type="entry name" value="Bifunctional inhibitor/lipid-transfer protein/seed storage 2S albumin"/>
    <property type="match status" value="1"/>
</dbReference>
<accession>A0A6V7PDE8</accession>
<reference evidence="4" key="1">
    <citation type="submission" date="2020-07" db="EMBL/GenBank/DDBJ databases">
        <authorList>
            <person name="Lin J."/>
        </authorList>
    </citation>
    <scope>NUCLEOTIDE SEQUENCE</scope>
</reference>
<dbReference type="PRINTS" id="PR00382">
    <property type="entry name" value="LIPIDTRNSFER"/>
</dbReference>
<dbReference type="EMBL" id="LR862147">
    <property type="protein sequence ID" value="CAD1828887.1"/>
    <property type="molecule type" value="Genomic_DNA"/>
</dbReference>
<keyword evidence="2" id="KW-0732">Signal</keyword>
<evidence type="ECO:0000259" key="3">
    <source>
        <dbReference type="SMART" id="SM00499"/>
    </source>
</evidence>
<evidence type="ECO:0000313" key="4">
    <source>
        <dbReference type="EMBL" id="CAD1828887.1"/>
    </source>
</evidence>
<dbReference type="Gene3D" id="1.10.110.10">
    <property type="entry name" value="Plant lipid-transfer and hydrophobic proteins"/>
    <property type="match status" value="1"/>
</dbReference>
<comment type="function">
    <text evidence="1">Plant non-specific lipid-transfer proteins transfer phospholipids as well as galactolipids across membranes. May play a role in wax or cutin deposition in the cell walls of expanding epidermal cells and certain secretory tissues.</text>
</comment>
<dbReference type="Pfam" id="PF00234">
    <property type="entry name" value="Tryp_alpha_amyl"/>
    <property type="match status" value="1"/>
</dbReference>
<dbReference type="InterPro" id="IPR016140">
    <property type="entry name" value="Bifunc_inhib/LTP/seed_store"/>
</dbReference>
<dbReference type="SMART" id="SM00499">
    <property type="entry name" value="AAI"/>
    <property type="match status" value="1"/>
</dbReference>
<dbReference type="CDD" id="cd01960">
    <property type="entry name" value="nsLTP1"/>
    <property type="match status" value="1"/>
</dbReference>
<dbReference type="InterPro" id="IPR000528">
    <property type="entry name" value="Plant_nsLTP"/>
</dbReference>
<dbReference type="AlphaFoldDB" id="A0A6V7PDE8"/>
<dbReference type="InterPro" id="IPR036312">
    <property type="entry name" value="Bifun_inhib/LTP/seed_sf"/>
</dbReference>
<feature type="domain" description="Bifunctional inhibitor/plant lipid transfer protein/seed storage helical" evidence="3">
    <location>
        <begin position="36"/>
        <end position="119"/>
    </location>
</feature>
<proteinExistence type="inferred from homology"/>
<keyword evidence="1" id="KW-0446">Lipid-binding</keyword>
<protein>
    <recommendedName>
        <fullName evidence="1">Non-specific lipid-transfer protein</fullName>
    </recommendedName>
</protein>
<feature type="signal peptide" evidence="2">
    <location>
        <begin position="1"/>
        <end position="33"/>
    </location>
</feature>
<comment type="similarity">
    <text evidence="1">Belongs to the plant LTP family.</text>
</comment>
<gene>
    <name evidence="4" type="ORF">CB5_LOCUS12098</name>
</gene>
<dbReference type="PANTHER" id="PTHR33076">
    <property type="entry name" value="NON-SPECIFIC LIPID-TRANSFER PROTEIN 2-RELATED"/>
    <property type="match status" value="1"/>
</dbReference>